<evidence type="ECO:0000256" key="2">
    <source>
        <dbReference type="ARBA" id="ARBA00006727"/>
    </source>
</evidence>
<protein>
    <recommendedName>
        <fullName evidence="6">Major facilitator superfamily (MFS) profile domain-containing protein</fullName>
    </recommendedName>
</protein>
<feature type="transmembrane region" description="Helical" evidence="5">
    <location>
        <begin position="59"/>
        <end position="89"/>
    </location>
</feature>
<gene>
    <name evidence="7" type="ORF">FSARC_12641</name>
</gene>
<sequence length="495" mass="53265">MPSHAPQIDDGDGNRDHDSSVITSAMAKDPLLTSPSGNRVEERNRLEDEKTRSDEEGSAYGWVIVAAVFFINAHTWGLVGSYSVFIAHYLHSGQFDNPDPLTLAFIAGLSFAMALFVAPLVTFLNHSIGTKTTVAVGIVIQAGGLVAASFSSQIWHLVLSQGLVFGAGVGFIVNTTVSIVPQWFLTKRSFAVAITTAGSGTGGLVYSLTINTMINNIGLAWAFRVLAIVSFTVNGIAMLFLKDRNKSLGSVHIGFNINLFKRIEFLLLVAWGFFSQFGFGITIFSMSDFSQSMGFTAKQGSLASAIFNLSQAVGRPMIGLASDHYGRINVAGISTLIASVSTLLIWILAGESLAGTIVYTLFGAFASNMWTTIAPVGSEVMGIQSLPSVLSVYWLILVIPTVFAEPIALSLKTNDSWPYLRVQLFTGFMYLAAFLPVWLLRAWKLHHSALDQPSSSSTTPNDSANDRTRGSQVAGKTTATRIKTLLQLLVSVTKV</sequence>
<dbReference type="PROSITE" id="PS50850">
    <property type="entry name" value="MFS"/>
    <property type="match status" value="1"/>
</dbReference>
<feature type="region of interest" description="Disordered" evidence="4">
    <location>
        <begin position="1"/>
        <end position="52"/>
    </location>
</feature>
<keyword evidence="5" id="KW-0812">Transmembrane</keyword>
<evidence type="ECO:0000313" key="8">
    <source>
        <dbReference type="Proteomes" id="UP000622797"/>
    </source>
</evidence>
<dbReference type="GO" id="GO:0022857">
    <property type="term" value="F:transmembrane transporter activity"/>
    <property type="evidence" value="ECO:0007669"/>
    <property type="project" value="InterPro"/>
</dbReference>
<evidence type="ECO:0000256" key="5">
    <source>
        <dbReference type="SAM" id="Phobius"/>
    </source>
</evidence>
<dbReference type="AlphaFoldDB" id="A0A8H4T704"/>
<feature type="transmembrane region" description="Helical" evidence="5">
    <location>
        <begin position="420"/>
        <end position="440"/>
    </location>
</feature>
<feature type="transmembrane region" description="Helical" evidence="5">
    <location>
        <begin position="389"/>
        <end position="408"/>
    </location>
</feature>
<feature type="transmembrane region" description="Helical" evidence="5">
    <location>
        <begin position="356"/>
        <end position="377"/>
    </location>
</feature>
<organism evidence="7 8">
    <name type="scientific">Fusarium sarcochroum</name>
    <dbReference type="NCBI Taxonomy" id="1208366"/>
    <lineage>
        <taxon>Eukaryota</taxon>
        <taxon>Fungi</taxon>
        <taxon>Dikarya</taxon>
        <taxon>Ascomycota</taxon>
        <taxon>Pezizomycotina</taxon>
        <taxon>Sordariomycetes</taxon>
        <taxon>Hypocreomycetidae</taxon>
        <taxon>Hypocreales</taxon>
        <taxon>Nectriaceae</taxon>
        <taxon>Fusarium</taxon>
        <taxon>Fusarium lateritium species complex</taxon>
    </lineage>
</organism>
<keyword evidence="3" id="KW-0325">Glycoprotein</keyword>
<dbReference type="InterPro" id="IPR020846">
    <property type="entry name" value="MFS_dom"/>
</dbReference>
<feature type="transmembrane region" description="Helical" evidence="5">
    <location>
        <begin position="157"/>
        <end position="177"/>
    </location>
</feature>
<feature type="transmembrane region" description="Helical" evidence="5">
    <location>
        <begin position="189"/>
        <end position="209"/>
    </location>
</feature>
<dbReference type="Pfam" id="PF07690">
    <property type="entry name" value="MFS_1"/>
    <property type="match status" value="2"/>
</dbReference>
<comment type="subcellular location">
    <subcellularLocation>
        <location evidence="1">Membrane</location>
        <topology evidence="1">Multi-pass membrane protein</topology>
    </subcellularLocation>
</comment>
<dbReference type="Gene3D" id="1.20.1250.20">
    <property type="entry name" value="MFS general substrate transporter like domains"/>
    <property type="match status" value="2"/>
</dbReference>
<feature type="region of interest" description="Disordered" evidence="4">
    <location>
        <begin position="450"/>
        <end position="476"/>
    </location>
</feature>
<comment type="caution">
    <text evidence="7">The sequence shown here is derived from an EMBL/GenBank/DDBJ whole genome shotgun (WGS) entry which is preliminary data.</text>
</comment>
<reference evidence="7" key="1">
    <citation type="journal article" date="2020" name="BMC Genomics">
        <title>Correction to: Identification and distribution of gene clusters required for synthesis of sphingolipid metabolism inhibitors in diverse species of the filamentous fungus Fusarium.</title>
        <authorList>
            <person name="Kim H.S."/>
            <person name="Lohmar J.M."/>
            <person name="Busman M."/>
            <person name="Brown D.W."/>
            <person name="Naumann T.A."/>
            <person name="Divon H.H."/>
            <person name="Lysoe E."/>
            <person name="Uhlig S."/>
            <person name="Proctor R.H."/>
        </authorList>
    </citation>
    <scope>NUCLEOTIDE SEQUENCE</scope>
    <source>
        <strain evidence="7">NRRL 20472</strain>
    </source>
</reference>
<feature type="transmembrane region" description="Helical" evidence="5">
    <location>
        <begin position="221"/>
        <end position="241"/>
    </location>
</feature>
<feature type="transmembrane region" description="Helical" evidence="5">
    <location>
        <begin position="330"/>
        <end position="350"/>
    </location>
</feature>
<evidence type="ECO:0000256" key="1">
    <source>
        <dbReference type="ARBA" id="ARBA00004141"/>
    </source>
</evidence>
<dbReference type="SUPFAM" id="SSF103473">
    <property type="entry name" value="MFS general substrate transporter"/>
    <property type="match status" value="1"/>
</dbReference>
<name>A0A8H4T704_9HYPO</name>
<evidence type="ECO:0000256" key="4">
    <source>
        <dbReference type="SAM" id="MobiDB-lite"/>
    </source>
</evidence>
<feature type="compositionally biased region" description="Polar residues" evidence="4">
    <location>
        <begin position="451"/>
        <end position="463"/>
    </location>
</feature>
<feature type="transmembrane region" description="Helical" evidence="5">
    <location>
        <begin position="265"/>
        <end position="287"/>
    </location>
</feature>
<reference evidence="7" key="2">
    <citation type="submission" date="2020-05" db="EMBL/GenBank/DDBJ databases">
        <authorList>
            <person name="Kim H.-S."/>
            <person name="Proctor R.H."/>
            <person name="Brown D.W."/>
        </authorList>
    </citation>
    <scope>NUCLEOTIDE SEQUENCE</scope>
    <source>
        <strain evidence="7">NRRL 20472</strain>
    </source>
</reference>
<dbReference type="PANTHER" id="PTHR11360">
    <property type="entry name" value="MONOCARBOXYLATE TRANSPORTER"/>
    <property type="match status" value="1"/>
</dbReference>
<dbReference type="Proteomes" id="UP000622797">
    <property type="component" value="Unassembled WGS sequence"/>
</dbReference>
<dbReference type="InterPro" id="IPR050327">
    <property type="entry name" value="Proton-linked_MCT"/>
</dbReference>
<feature type="compositionally biased region" description="Basic and acidic residues" evidence="4">
    <location>
        <begin position="39"/>
        <end position="52"/>
    </location>
</feature>
<keyword evidence="5" id="KW-0472">Membrane</keyword>
<proteinExistence type="inferred from homology"/>
<feature type="transmembrane region" description="Helical" evidence="5">
    <location>
        <begin position="133"/>
        <end position="151"/>
    </location>
</feature>
<keyword evidence="5" id="KW-1133">Transmembrane helix</keyword>
<evidence type="ECO:0000256" key="3">
    <source>
        <dbReference type="ARBA" id="ARBA00023180"/>
    </source>
</evidence>
<dbReference type="OrthoDB" id="2213137at2759"/>
<comment type="similarity">
    <text evidence="2">Belongs to the major facilitator superfamily. Monocarboxylate porter (TC 2.A.1.13) family.</text>
</comment>
<dbReference type="InterPro" id="IPR011701">
    <property type="entry name" value="MFS"/>
</dbReference>
<dbReference type="GO" id="GO:0016020">
    <property type="term" value="C:membrane"/>
    <property type="evidence" value="ECO:0007669"/>
    <property type="project" value="UniProtKB-SubCell"/>
</dbReference>
<dbReference type="EMBL" id="JABEXW010000881">
    <property type="protein sequence ID" value="KAF4952446.1"/>
    <property type="molecule type" value="Genomic_DNA"/>
</dbReference>
<keyword evidence="8" id="KW-1185">Reference proteome</keyword>
<evidence type="ECO:0000313" key="7">
    <source>
        <dbReference type="EMBL" id="KAF4952446.1"/>
    </source>
</evidence>
<evidence type="ECO:0000259" key="6">
    <source>
        <dbReference type="PROSITE" id="PS50850"/>
    </source>
</evidence>
<feature type="domain" description="Major facilitator superfamily (MFS) profile" evidence="6">
    <location>
        <begin position="264"/>
        <end position="495"/>
    </location>
</feature>
<dbReference type="PANTHER" id="PTHR11360:SF315">
    <property type="entry name" value="TRANSPORTER MCH2-RELATED"/>
    <property type="match status" value="1"/>
</dbReference>
<dbReference type="InterPro" id="IPR036259">
    <property type="entry name" value="MFS_trans_sf"/>
</dbReference>
<feature type="transmembrane region" description="Helical" evidence="5">
    <location>
        <begin position="101"/>
        <end position="121"/>
    </location>
</feature>
<accession>A0A8H4T704</accession>